<protein>
    <submittedName>
        <fullName evidence="1">Auxin-responsive GH3 protein</fullName>
    </submittedName>
</protein>
<dbReference type="EMBL" id="PHFD01000266">
    <property type="protein sequence ID" value="PKH45979.1"/>
    <property type="molecule type" value="Genomic_DNA"/>
</dbReference>
<comment type="caution">
    <text evidence="1">The sequence shown here is derived from an EMBL/GenBank/DDBJ whole genome shotgun (WGS) entry which is preliminary data.</text>
</comment>
<dbReference type="Proteomes" id="UP000233649">
    <property type="component" value="Unassembled WGS sequence"/>
</dbReference>
<sequence>PLDVTFLPKGSFKLYKIRQQNAGADLGNLKPPHLNPSAEDLEFMLHTTTRVTVKQEEPVRV</sequence>
<reference evidence="1 2" key="1">
    <citation type="journal article" date="2017" name="FEMS Microbiol. Ecol.">
        <title>Reconstructed genomes of novel Dehalococcoides mccartyi strains from 1,2,3,4-tetrachlorodibenzo-p-dioxin-dechlorinating enrichment cultures reveal divergent reductive dehalogenase gene profiles.</title>
        <authorList>
            <person name="Dam H.T."/>
            <person name="Vollmers J."/>
            <person name="Kaster A.K."/>
            <person name="Haggblom M.M."/>
        </authorList>
    </citation>
    <scope>NUCLEOTIDE SEQUENCE [LARGE SCALE GENOMIC DNA]</scope>
    <source>
        <strain evidence="1 2">H1-3-2.001</strain>
    </source>
</reference>
<name>A0A2J1DV34_9CHLR</name>
<proteinExistence type="predicted"/>
<feature type="non-terminal residue" evidence="1">
    <location>
        <position position="1"/>
    </location>
</feature>
<evidence type="ECO:0000313" key="1">
    <source>
        <dbReference type="EMBL" id="PKH45979.1"/>
    </source>
</evidence>
<organism evidence="1 2">
    <name type="scientific">Dehalococcoides mccartyi</name>
    <dbReference type="NCBI Taxonomy" id="61435"/>
    <lineage>
        <taxon>Bacteria</taxon>
        <taxon>Bacillati</taxon>
        <taxon>Chloroflexota</taxon>
        <taxon>Dehalococcoidia</taxon>
        <taxon>Dehalococcoidales</taxon>
        <taxon>Dehalococcoidaceae</taxon>
        <taxon>Dehalococcoides</taxon>
    </lineage>
</organism>
<gene>
    <name evidence="1" type="ORF">CVH13_01309</name>
</gene>
<dbReference type="AlphaFoldDB" id="A0A2J1DV34"/>
<evidence type="ECO:0000313" key="2">
    <source>
        <dbReference type="Proteomes" id="UP000233649"/>
    </source>
</evidence>
<accession>A0A2J1DV34</accession>